<name>A0A4Q9KRK6_9MICR</name>
<reference evidence="3 4" key="1">
    <citation type="submission" date="2017-12" db="EMBL/GenBank/DDBJ databases">
        <authorList>
            <person name="Pombert J.-F."/>
            <person name="Haag K.L."/>
            <person name="Ebert D."/>
        </authorList>
    </citation>
    <scope>NUCLEOTIDE SEQUENCE [LARGE SCALE GENOMIC DNA]</scope>
    <source>
        <strain evidence="1">FI-OER-3-3</strain>
        <strain evidence="2">IL-G-3</strain>
    </source>
</reference>
<dbReference type="Proteomes" id="UP000292362">
    <property type="component" value="Unassembled WGS sequence"/>
</dbReference>
<dbReference type="VEuPathDB" id="MicrosporidiaDB:CWI38_0436p0030"/>
<dbReference type="Proteomes" id="UP000292282">
    <property type="component" value="Unassembled WGS sequence"/>
</dbReference>
<comment type="caution">
    <text evidence="1">The sequence shown here is derived from an EMBL/GenBank/DDBJ whole genome shotgun (WGS) entry which is preliminary data.</text>
</comment>
<organism evidence="1 4">
    <name type="scientific">Hamiltosporidium tvaerminnensis</name>
    <dbReference type="NCBI Taxonomy" id="1176355"/>
    <lineage>
        <taxon>Eukaryota</taxon>
        <taxon>Fungi</taxon>
        <taxon>Fungi incertae sedis</taxon>
        <taxon>Microsporidia</taxon>
        <taxon>Dubosqiidae</taxon>
        <taxon>Hamiltosporidium</taxon>
    </lineage>
</organism>
<dbReference type="EMBL" id="PITK01000436">
    <property type="protein sequence ID" value="TBU13419.1"/>
    <property type="molecule type" value="Genomic_DNA"/>
</dbReference>
<dbReference type="EMBL" id="PITJ01002750">
    <property type="protein sequence ID" value="TBT96770.1"/>
    <property type="molecule type" value="Genomic_DNA"/>
</dbReference>
<gene>
    <name evidence="1" type="ORF">CWI37_2750p0010</name>
    <name evidence="2" type="ORF">CWI38_0436p0030</name>
</gene>
<dbReference type="VEuPathDB" id="MicrosporidiaDB:CWI37_2750p0010"/>
<evidence type="ECO:0000313" key="2">
    <source>
        <dbReference type="EMBL" id="TBU13419.1"/>
    </source>
</evidence>
<evidence type="ECO:0000313" key="3">
    <source>
        <dbReference type="Proteomes" id="UP000292282"/>
    </source>
</evidence>
<evidence type="ECO:0000313" key="4">
    <source>
        <dbReference type="Proteomes" id="UP000292362"/>
    </source>
</evidence>
<sequence>MKNSLIEENIKKINLAIEKIIDGLAEIFNVLKITETDEYSELRDMFIIKRRFIEVFDMFLSIFHHLVELKFLRYKEDEKKQSEEVLSLDLFKEMCDKLKNEVFN</sequence>
<evidence type="ECO:0000313" key="1">
    <source>
        <dbReference type="EMBL" id="TBT96770.1"/>
    </source>
</evidence>
<protein>
    <submittedName>
        <fullName evidence="1">Uncharacterized protein</fullName>
    </submittedName>
</protein>
<keyword evidence="3" id="KW-1185">Reference proteome</keyword>
<proteinExistence type="predicted"/>
<dbReference type="AlphaFoldDB" id="A0A4Q9KRK6"/>
<accession>A0A4Q9KRK6</accession>